<evidence type="ECO:0000313" key="3">
    <source>
        <dbReference type="Proteomes" id="UP001218188"/>
    </source>
</evidence>
<comment type="caution">
    <text evidence="2">The sequence shown here is derived from an EMBL/GenBank/DDBJ whole genome shotgun (WGS) entry which is preliminary data.</text>
</comment>
<sequence>MDTGDHPLSLGDSLNPYSNYRSSLESDHEALPAKRLVRPASAPHVARKARPATGPFSLPALYNRLYYGARDDSPYVSCARPHSKHATVYPS</sequence>
<evidence type="ECO:0000313" key="2">
    <source>
        <dbReference type="EMBL" id="KAJ7040179.1"/>
    </source>
</evidence>
<feature type="region of interest" description="Disordered" evidence="1">
    <location>
        <begin position="1"/>
        <end position="26"/>
    </location>
</feature>
<dbReference type="AlphaFoldDB" id="A0AAD6XCF7"/>
<protein>
    <submittedName>
        <fullName evidence="2">Uncharacterized protein</fullName>
    </submittedName>
</protein>
<name>A0AAD6XCF7_9AGAR</name>
<reference evidence="2" key="1">
    <citation type="submission" date="2023-03" db="EMBL/GenBank/DDBJ databases">
        <title>Massive genome expansion in bonnet fungi (Mycena s.s.) driven by repeated elements and novel gene families across ecological guilds.</title>
        <authorList>
            <consortium name="Lawrence Berkeley National Laboratory"/>
            <person name="Harder C.B."/>
            <person name="Miyauchi S."/>
            <person name="Viragh M."/>
            <person name="Kuo A."/>
            <person name="Thoen E."/>
            <person name="Andreopoulos B."/>
            <person name="Lu D."/>
            <person name="Skrede I."/>
            <person name="Drula E."/>
            <person name="Henrissat B."/>
            <person name="Morin E."/>
            <person name="Kohler A."/>
            <person name="Barry K."/>
            <person name="LaButti K."/>
            <person name="Morin E."/>
            <person name="Salamov A."/>
            <person name="Lipzen A."/>
            <person name="Mereny Z."/>
            <person name="Hegedus B."/>
            <person name="Baldrian P."/>
            <person name="Stursova M."/>
            <person name="Weitz H."/>
            <person name="Taylor A."/>
            <person name="Grigoriev I.V."/>
            <person name="Nagy L.G."/>
            <person name="Martin F."/>
            <person name="Kauserud H."/>
        </authorList>
    </citation>
    <scope>NUCLEOTIDE SEQUENCE</scope>
    <source>
        <strain evidence="2">CBHHK200</strain>
    </source>
</reference>
<evidence type="ECO:0000256" key="1">
    <source>
        <dbReference type="SAM" id="MobiDB-lite"/>
    </source>
</evidence>
<dbReference type="EMBL" id="JARJCM010000023">
    <property type="protein sequence ID" value="KAJ7040179.1"/>
    <property type="molecule type" value="Genomic_DNA"/>
</dbReference>
<keyword evidence="3" id="KW-1185">Reference proteome</keyword>
<dbReference type="Proteomes" id="UP001218188">
    <property type="component" value="Unassembled WGS sequence"/>
</dbReference>
<accession>A0AAD6XCF7</accession>
<proteinExistence type="predicted"/>
<gene>
    <name evidence="2" type="ORF">C8F04DRAFT_1231101</name>
</gene>
<organism evidence="2 3">
    <name type="scientific">Mycena alexandri</name>
    <dbReference type="NCBI Taxonomy" id="1745969"/>
    <lineage>
        <taxon>Eukaryota</taxon>
        <taxon>Fungi</taxon>
        <taxon>Dikarya</taxon>
        <taxon>Basidiomycota</taxon>
        <taxon>Agaricomycotina</taxon>
        <taxon>Agaricomycetes</taxon>
        <taxon>Agaricomycetidae</taxon>
        <taxon>Agaricales</taxon>
        <taxon>Marasmiineae</taxon>
        <taxon>Mycenaceae</taxon>
        <taxon>Mycena</taxon>
    </lineage>
</organism>